<dbReference type="InterPro" id="IPR012340">
    <property type="entry name" value="NA-bd_OB-fold"/>
</dbReference>
<dbReference type="InterPro" id="IPR012156">
    <property type="entry name" value="Cold_shock_CspA"/>
</dbReference>
<evidence type="ECO:0000259" key="4">
    <source>
        <dbReference type="PROSITE" id="PS51857"/>
    </source>
</evidence>
<dbReference type="GO" id="GO:0003729">
    <property type="term" value="F:mRNA binding"/>
    <property type="evidence" value="ECO:0007669"/>
    <property type="project" value="TreeGrafter"/>
</dbReference>
<proteinExistence type="predicted"/>
<feature type="compositionally biased region" description="Basic and acidic residues" evidence="3">
    <location>
        <begin position="42"/>
        <end position="55"/>
    </location>
</feature>
<evidence type="ECO:0000256" key="3">
    <source>
        <dbReference type="SAM" id="MobiDB-lite"/>
    </source>
</evidence>
<dbReference type="EMBL" id="LSNE01000003">
    <property type="protein sequence ID" value="KXI30531.1"/>
    <property type="molecule type" value="Genomic_DNA"/>
</dbReference>
<dbReference type="InterPro" id="IPR011129">
    <property type="entry name" value="CSD"/>
</dbReference>
<gene>
    <name evidence="5" type="ORF">AX660_07775</name>
</gene>
<accession>A0A136A5N9</accession>
<dbReference type="STRING" id="1799789.AX660_07775"/>
<evidence type="ECO:0000313" key="5">
    <source>
        <dbReference type="EMBL" id="KXI30531.1"/>
    </source>
</evidence>
<dbReference type="Proteomes" id="UP000070299">
    <property type="component" value="Unassembled WGS sequence"/>
</dbReference>
<dbReference type="InterPro" id="IPR002059">
    <property type="entry name" value="CSP_DNA-bd"/>
</dbReference>
<dbReference type="InterPro" id="IPR051373">
    <property type="entry name" value="Lin-28_RNA-binding"/>
</dbReference>
<reference evidence="6" key="1">
    <citation type="submission" date="2016-02" db="EMBL/GenBank/DDBJ databases">
        <authorList>
            <person name="Schultz-Johansen M."/>
            <person name="Glaring M.A."/>
            <person name="Bech P.K."/>
            <person name="Stougaard P."/>
        </authorList>
    </citation>
    <scope>NUCLEOTIDE SEQUENCE [LARGE SCALE GENOMIC DNA]</scope>
    <source>
        <strain evidence="6">S66</strain>
    </source>
</reference>
<dbReference type="Gene3D" id="2.40.50.140">
    <property type="entry name" value="Nucleic acid-binding proteins"/>
    <property type="match status" value="1"/>
</dbReference>
<protein>
    <submittedName>
        <fullName evidence="5">Cold shock domain protein CspD</fullName>
    </submittedName>
</protein>
<dbReference type="PIRSF" id="PIRSF002599">
    <property type="entry name" value="Cold_shock_A"/>
    <property type="match status" value="1"/>
</dbReference>
<dbReference type="SMART" id="SM00357">
    <property type="entry name" value="CSP"/>
    <property type="match status" value="1"/>
</dbReference>
<name>A0A136A5N9_9ALTE</name>
<keyword evidence="2" id="KW-0963">Cytoplasm</keyword>
<evidence type="ECO:0000313" key="6">
    <source>
        <dbReference type="Proteomes" id="UP000070299"/>
    </source>
</evidence>
<feature type="domain" description="CSD" evidence="4">
    <location>
        <begin position="1"/>
        <end position="49"/>
    </location>
</feature>
<comment type="subcellular location">
    <subcellularLocation>
        <location evidence="1">Cytoplasm</location>
    </subcellularLocation>
</comment>
<dbReference type="AlphaFoldDB" id="A0A136A5N9"/>
<keyword evidence="6" id="KW-1185">Reference proteome</keyword>
<dbReference type="PANTHER" id="PTHR46109:SF1">
    <property type="entry name" value="PROTEIN LIN-28 HOMOLOG"/>
    <property type="match status" value="1"/>
</dbReference>
<dbReference type="PANTHER" id="PTHR46109">
    <property type="entry name" value="PROTEIN LIN-28"/>
    <property type="match status" value="1"/>
</dbReference>
<dbReference type="SUPFAM" id="SSF50249">
    <property type="entry name" value="Nucleic acid-binding proteins"/>
    <property type="match status" value="1"/>
</dbReference>
<dbReference type="Pfam" id="PF00313">
    <property type="entry name" value="CSD"/>
    <property type="match status" value="1"/>
</dbReference>
<dbReference type="GO" id="GO:0031054">
    <property type="term" value="P:pre-miRNA processing"/>
    <property type="evidence" value="ECO:0007669"/>
    <property type="project" value="TreeGrafter"/>
</dbReference>
<evidence type="ECO:0000256" key="2">
    <source>
        <dbReference type="ARBA" id="ARBA00022490"/>
    </source>
</evidence>
<evidence type="ECO:0000256" key="1">
    <source>
        <dbReference type="ARBA" id="ARBA00004496"/>
    </source>
</evidence>
<sequence length="55" mass="6199">MVPDDGGEDIFAHYSTIQMEGYRSLKAGQEVKYDVQQGPKGLHAENIDFNSEPER</sequence>
<dbReference type="PRINTS" id="PR00050">
    <property type="entry name" value="COLDSHOCK"/>
</dbReference>
<dbReference type="PROSITE" id="PS51857">
    <property type="entry name" value="CSD_2"/>
    <property type="match status" value="1"/>
</dbReference>
<organism evidence="5 6">
    <name type="scientific">Paraglaciecola hydrolytica</name>
    <dbReference type="NCBI Taxonomy" id="1799789"/>
    <lineage>
        <taxon>Bacteria</taxon>
        <taxon>Pseudomonadati</taxon>
        <taxon>Pseudomonadota</taxon>
        <taxon>Gammaproteobacteria</taxon>
        <taxon>Alteromonadales</taxon>
        <taxon>Alteromonadaceae</taxon>
        <taxon>Paraglaciecola</taxon>
    </lineage>
</organism>
<feature type="region of interest" description="Disordered" evidence="3">
    <location>
        <begin position="36"/>
        <end position="55"/>
    </location>
</feature>
<comment type="caution">
    <text evidence="5">The sequence shown here is derived from an EMBL/GenBank/DDBJ whole genome shotgun (WGS) entry which is preliminary data.</text>
</comment>
<dbReference type="GO" id="GO:0005829">
    <property type="term" value="C:cytosol"/>
    <property type="evidence" value="ECO:0007669"/>
    <property type="project" value="UniProtKB-ARBA"/>
</dbReference>